<proteinExistence type="inferred from homology"/>
<evidence type="ECO:0000259" key="2">
    <source>
        <dbReference type="Pfam" id="PF17482"/>
    </source>
</evidence>
<dbReference type="Gene3D" id="3.40.50.11780">
    <property type="match status" value="1"/>
</dbReference>
<protein>
    <submittedName>
        <fullName evidence="3">Phage tail sheath family protein</fullName>
    </submittedName>
</protein>
<dbReference type="InterPro" id="IPR052042">
    <property type="entry name" value="Tail_sheath_structural"/>
</dbReference>
<evidence type="ECO:0000313" key="3">
    <source>
        <dbReference type="EMBL" id="XDU74394.1"/>
    </source>
</evidence>
<dbReference type="RefSeq" id="WP_369790572.1">
    <property type="nucleotide sequence ID" value="NZ_CP165628.1"/>
</dbReference>
<evidence type="ECO:0000256" key="1">
    <source>
        <dbReference type="ARBA" id="ARBA00008005"/>
    </source>
</evidence>
<sequence length="495" mass="55016">MPITTNYPGVYVKEDNALSMSISSGSTCVPLFVFDPFIDSDKNKTAYTIKPEFDKIIKVDSWLDYLSKLGGFINDVREKHTSSIIVDKIGGDKKDHNKLNESNFFATESYYRQMKALGYFPLQMYFENGGGGCYIYLTTQVSKTRGPKDDIRSVTLDHYDPDLTKIDFTTLAEQTLAYPDITIISLGGHKEINEKAYLAISSLLTQANGHAAPLFCVTGSDDITDARSTYNVGQQTAAYYPYFNTSYTLSLNDLSPNNIHFEGISEDGTKILDKTSSTLSSLLTNPSLSRFARQAIVDLQRQVVLSPVYAVLGAYCKTDSERGVWKAPANITLSGVTGLCNALGKEVVVTESVNGTLLKNGINAIRYFPSTGYTIWGARTMVPDTDLTWRYIPVRRLFNIAERDIKEAMAKAVFEPNSPVTWEILRSAVDAYLYNLWKQGALFGEKPEQAYFVKIGLGTTMTAEEINDGKMIIKVGMAAVRPAEFIILEFSQKQI</sequence>
<dbReference type="Pfam" id="PF17482">
    <property type="entry name" value="Phage_sheath_1C"/>
    <property type="match status" value="1"/>
</dbReference>
<comment type="similarity">
    <text evidence="1">Belongs to the myoviridae tail sheath protein family.</text>
</comment>
<dbReference type="EMBL" id="CP165628">
    <property type="protein sequence ID" value="XDU74394.1"/>
    <property type="molecule type" value="Genomic_DNA"/>
</dbReference>
<accession>A0AB39VXR1</accession>
<gene>
    <name evidence="3" type="ORF">AB3G37_10095</name>
</gene>
<organism evidence="3">
    <name type="scientific">Rouxiella sp. WC2420</name>
    <dbReference type="NCBI Taxonomy" id="3234145"/>
    <lineage>
        <taxon>Bacteria</taxon>
        <taxon>Pseudomonadati</taxon>
        <taxon>Pseudomonadota</taxon>
        <taxon>Gammaproteobacteria</taxon>
        <taxon>Enterobacterales</taxon>
        <taxon>Yersiniaceae</taxon>
        <taxon>Rouxiella</taxon>
    </lineage>
</organism>
<dbReference type="PANTHER" id="PTHR35861:SF1">
    <property type="entry name" value="PHAGE TAIL SHEATH PROTEIN"/>
    <property type="match status" value="1"/>
</dbReference>
<reference evidence="3" key="1">
    <citation type="submission" date="2024-07" db="EMBL/GenBank/DDBJ databases">
        <authorList>
            <person name="Biller S.J."/>
        </authorList>
    </citation>
    <scope>NUCLEOTIDE SEQUENCE</scope>
    <source>
        <strain evidence="3">WC2420</strain>
    </source>
</reference>
<feature type="domain" description="Tail sheath protein C-terminal" evidence="2">
    <location>
        <begin position="385"/>
        <end position="491"/>
    </location>
</feature>
<dbReference type="InterPro" id="IPR020287">
    <property type="entry name" value="Tail_sheath_C"/>
</dbReference>
<dbReference type="AlphaFoldDB" id="A0AB39VXR1"/>
<name>A0AB39VXR1_9GAMM</name>
<dbReference type="PANTHER" id="PTHR35861">
    <property type="match status" value="1"/>
</dbReference>